<dbReference type="Pfam" id="PF01968">
    <property type="entry name" value="Hydantoinase_A"/>
    <property type="match status" value="1"/>
</dbReference>
<dbReference type="EMBL" id="CP042430">
    <property type="protein sequence ID" value="QEC48432.1"/>
    <property type="molecule type" value="Genomic_DNA"/>
</dbReference>
<dbReference type="GO" id="GO:0017168">
    <property type="term" value="F:5-oxoprolinase (ATP-hydrolyzing) activity"/>
    <property type="evidence" value="ECO:0007669"/>
    <property type="project" value="TreeGrafter"/>
</dbReference>
<dbReference type="SUPFAM" id="SSF53067">
    <property type="entry name" value="Actin-like ATPase domain"/>
    <property type="match status" value="1"/>
</dbReference>
<dbReference type="GO" id="GO:0006749">
    <property type="term" value="P:glutathione metabolic process"/>
    <property type="evidence" value="ECO:0007669"/>
    <property type="project" value="TreeGrafter"/>
</dbReference>
<dbReference type="InterPro" id="IPR045079">
    <property type="entry name" value="Oxoprolinase-like"/>
</dbReference>
<evidence type="ECO:0000259" key="1">
    <source>
        <dbReference type="Pfam" id="PF01968"/>
    </source>
</evidence>
<dbReference type="InterPro" id="IPR002821">
    <property type="entry name" value="Hydantoinase_A"/>
</dbReference>
<dbReference type="InterPro" id="IPR008040">
    <property type="entry name" value="Hydant_A_N"/>
</dbReference>
<keyword evidence="5" id="KW-1185">Reference proteome</keyword>
<reference evidence="4 5" key="1">
    <citation type="journal article" date="2018" name="J. Microbiol.">
        <title>Baekduia soli gen. nov., sp. nov., a novel bacterium isolated from the soil of Baekdu Mountain and proposal of a novel family name, Baekduiaceae fam. nov.</title>
        <authorList>
            <person name="An D.S."/>
            <person name="Siddiqi M.Z."/>
            <person name="Kim K.H."/>
            <person name="Yu H.S."/>
            <person name="Im W.T."/>
        </authorList>
    </citation>
    <scope>NUCLEOTIDE SEQUENCE [LARGE SCALE GENOMIC DNA]</scope>
    <source>
        <strain evidence="4 5">BR7-21</strain>
    </source>
</reference>
<name>A0A5B8U6Z1_9ACTN</name>
<dbReference type="GO" id="GO:0005829">
    <property type="term" value="C:cytosol"/>
    <property type="evidence" value="ECO:0007669"/>
    <property type="project" value="TreeGrafter"/>
</dbReference>
<dbReference type="AlphaFoldDB" id="A0A5B8U6Z1"/>
<dbReference type="Pfam" id="PF19278">
    <property type="entry name" value="Hydant_A_C"/>
    <property type="match status" value="1"/>
</dbReference>
<organism evidence="4 5">
    <name type="scientific">Baekduia soli</name>
    <dbReference type="NCBI Taxonomy" id="496014"/>
    <lineage>
        <taxon>Bacteria</taxon>
        <taxon>Bacillati</taxon>
        <taxon>Actinomycetota</taxon>
        <taxon>Thermoleophilia</taxon>
        <taxon>Solirubrobacterales</taxon>
        <taxon>Baekduiaceae</taxon>
        <taxon>Baekduia</taxon>
    </lineage>
</organism>
<proteinExistence type="predicted"/>
<feature type="domain" description="Acetophenone carboxylase-like C-terminal" evidence="3">
    <location>
        <begin position="532"/>
        <end position="707"/>
    </location>
</feature>
<evidence type="ECO:0000313" key="4">
    <source>
        <dbReference type="EMBL" id="QEC48432.1"/>
    </source>
</evidence>
<feature type="domain" description="Hydantoinase A/oxoprolinase" evidence="1">
    <location>
        <begin position="232"/>
        <end position="520"/>
    </location>
</feature>
<dbReference type="KEGG" id="bsol:FSW04_13210"/>
<feature type="domain" description="Hydantoinase/oxoprolinase N-terminal" evidence="2">
    <location>
        <begin position="30"/>
        <end position="211"/>
    </location>
</feature>
<evidence type="ECO:0000259" key="2">
    <source>
        <dbReference type="Pfam" id="PF05378"/>
    </source>
</evidence>
<protein>
    <submittedName>
        <fullName evidence="4">Hydantoinase/oxoprolinase family protein</fullName>
    </submittedName>
</protein>
<sequence>MPRPGRPRQDHMYSTGCIGIQTGTDEHVLRVGIDVGGTFTDLMLVDDDTGSVTVHKVPSTPADPSVATMQGLRELCELGGATPAGVDQLLHGTTVATNIVLERKGSRTGMITTKGFRDIIYIGRHRRPKTFSIYQDLPWREPTLVPRRHRLVVDERIVPPGDVVVPLDDDEVRACAARLRDAGVEAVAVCLLFSFLNPEHERRIKAILEEELPGVHLSISHEVVPQHREYERFSTTALNAYIGPKTSEYLRRMHGALRDLAPDTDFHLMASNGGTLTVDGAVSRPAQLLMSGPVAGIVGGIAAGRSAGYESVITLDVGGTSADIGVAPDAIVRMKHLYDTNLGGYEVMVPMVDLDTIGAGGGSLARVDAGGLLRVGPSSAGAVPGPACYGRGGTEPAATDAQAVLGRMRPDARLAGGLELDVEAARAAIGRLGDKLGLDLTETAVGITQILTQNMVNAISVNSVQKGFDPRDFSLVAFGGGGPLYGADIARELSIPRVIVPPHPGITSAMGLLDSDLKYESQRTVMVEAPEADAVALEAVFAELEAGGRAALDADEVADADRLFQRWADCRYVGQAYELLVPVPPGPLDEAGVLALAEAFEQTHEREYFYRFPEKAVQIVHLRSYAIGLMPSVTLRPIEAGDAEPPADAVVETRPVVFAQGDDRTPGELATPFYARDRLRAGNVLTGPAIVEQLDSTTVIPPGTTARVLPDGAIVIDVTTEAGA</sequence>
<dbReference type="Proteomes" id="UP000321805">
    <property type="component" value="Chromosome"/>
</dbReference>
<dbReference type="PANTHER" id="PTHR11365:SF23">
    <property type="entry name" value="HYPOTHETICAL 5-OXOPROLINASE (EUROFUNG)-RELATED"/>
    <property type="match status" value="1"/>
</dbReference>
<accession>A0A5B8U6Z1</accession>
<evidence type="ECO:0000259" key="3">
    <source>
        <dbReference type="Pfam" id="PF19278"/>
    </source>
</evidence>
<dbReference type="Pfam" id="PF05378">
    <property type="entry name" value="Hydant_A_N"/>
    <property type="match status" value="1"/>
</dbReference>
<evidence type="ECO:0000313" key="5">
    <source>
        <dbReference type="Proteomes" id="UP000321805"/>
    </source>
</evidence>
<dbReference type="PANTHER" id="PTHR11365">
    <property type="entry name" value="5-OXOPROLINASE RELATED"/>
    <property type="match status" value="1"/>
</dbReference>
<dbReference type="InterPro" id="IPR049517">
    <property type="entry name" value="ACX-like_C"/>
</dbReference>
<dbReference type="OrthoDB" id="9768323at2"/>
<gene>
    <name evidence="4" type="ORF">FSW04_13210</name>
</gene>
<dbReference type="InterPro" id="IPR043129">
    <property type="entry name" value="ATPase_NBD"/>
</dbReference>